<evidence type="ECO:0000313" key="1">
    <source>
        <dbReference type="EMBL" id="MDQ0291205.1"/>
    </source>
</evidence>
<dbReference type="AlphaFoldDB" id="A0AAE4AQ54"/>
<accession>A0AAE4AQ54</accession>
<dbReference type="PANTHER" id="PTHR22946">
    <property type="entry name" value="DIENELACTONE HYDROLASE DOMAIN-CONTAINING PROTEIN-RELATED"/>
    <property type="match status" value="1"/>
</dbReference>
<dbReference type="RefSeq" id="WP_307263654.1">
    <property type="nucleotide sequence ID" value="NZ_JAUSVL010000001.1"/>
</dbReference>
<sequence length="661" mass="73084">MSIPRILPNDPHWLDQRLLTVHHNNFAYRADVPPDVERWKRRRDFTRNQVALAAGLRPMPQAMPLNPRIWGHTSHEGSVIAKISVETLPGLVLTGNIFYPEKIKNPAPGILCPHGHWPQGRIHHDQRGSVPMRCLMLARLGFVVLCYDMIGKNDNDQLLHAWPLDIANDAYLAGVSPFGLQTWNSLRALDVLCDLPEVDPRRIGCTGTSGGASQTWTVALLDERIKVIAPVCMLSSHFQGGCQCEEGPLLRLCGVTSFDILAAIAPRPLLLPSVTSDWTNLNLRYEVQELRKVYDLFHAGDAIKAFQLDAPHNYNQETREHVYPWFTHWLLNQSLRNAIPEDDVAVPPANILLHCTNPAAPTEESTRQAISQLKTAYCANALPHPQEKRQLADLRDQQVALLSDVINDDLDLHDVVVRVTCPQWRLPHAKAAGQLISRREEGDVIPAIRVTPDECRDNTPVCLLIAPDGKQEFFDDGQHSAVLNTVTKHGCPALTIDLMGSGDSADMPARSPRNEQDPSFFAFNPSLFSMRVQDILTTLTLLREEGTRPIVVIAMGEAARPTLCALALTTPVQAAALHLGSVGDDSAAWLAPEAFQPMIHKCGGLKGTMLALAPQQPLFLFNPAPDLRDYAENCYRVAGNPQALRTSKDNFLSLVLQTVGA</sequence>
<dbReference type="Gene3D" id="3.40.50.1820">
    <property type="entry name" value="alpha/beta hydrolase"/>
    <property type="match status" value="2"/>
</dbReference>
<dbReference type="EMBL" id="JAUSVL010000001">
    <property type="protein sequence ID" value="MDQ0291205.1"/>
    <property type="molecule type" value="Genomic_DNA"/>
</dbReference>
<name>A0AAE4AQ54_9BACT</name>
<dbReference type="Proteomes" id="UP001238163">
    <property type="component" value="Unassembled WGS sequence"/>
</dbReference>
<evidence type="ECO:0000313" key="2">
    <source>
        <dbReference type="Proteomes" id="UP001238163"/>
    </source>
</evidence>
<organism evidence="1 2">
    <name type="scientific">Oligosphaera ethanolica</name>
    <dbReference type="NCBI Taxonomy" id="760260"/>
    <lineage>
        <taxon>Bacteria</taxon>
        <taxon>Pseudomonadati</taxon>
        <taxon>Lentisphaerota</taxon>
        <taxon>Oligosphaeria</taxon>
        <taxon>Oligosphaerales</taxon>
        <taxon>Oligosphaeraceae</taxon>
        <taxon>Oligosphaera</taxon>
    </lineage>
</organism>
<gene>
    <name evidence="1" type="ORF">J3R75_003312</name>
</gene>
<dbReference type="InterPro" id="IPR029058">
    <property type="entry name" value="AB_hydrolase_fold"/>
</dbReference>
<dbReference type="SUPFAM" id="SSF53474">
    <property type="entry name" value="alpha/beta-Hydrolases"/>
    <property type="match status" value="2"/>
</dbReference>
<dbReference type="PANTHER" id="PTHR22946:SF8">
    <property type="entry name" value="ACETYL XYLAN ESTERASE DOMAIN-CONTAINING PROTEIN"/>
    <property type="match status" value="1"/>
</dbReference>
<keyword evidence="2" id="KW-1185">Reference proteome</keyword>
<proteinExistence type="predicted"/>
<comment type="caution">
    <text evidence="1">The sequence shown here is derived from an EMBL/GenBank/DDBJ whole genome shotgun (WGS) entry which is preliminary data.</text>
</comment>
<dbReference type="InterPro" id="IPR050261">
    <property type="entry name" value="FrsA_esterase"/>
</dbReference>
<reference evidence="1" key="1">
    <citation type="submission" date="2023-07" db="EMBL/GenBank/DDBJ databases">
        <title>Genomic Encyclopedia of Type Strains, Phase IV (KMG-IV): sequencing the most valuable type-strain genomes for metagenomic binning, comparative biology and taxonomic classification.</title>
        <authorList>
            <person name="Goeker M."/>
        </authorList>
    </citation>
    <scope>NUCLEOTIDE SEQUENCE</scope>
    <source>
        <strain evidence="1">DSM 24202</strain>
    </source>
</reference>
<protein>
    <recommendedName>
        <fullName evidence="3">Acetyl xylan esterase domain-containing protein</fullName>
    </recommendedName>
</protein>
<evidence type="ECO:0008006" key="3">
    <source>
        <dbReference type="Google" id="ProtNLM"/>
    </source>
</evidence>